<feature type="domain" description="YjeF N-terminal" evidence="21">
    <location>
        <begin position="7"/>
        <end position="205"/>
    </location>
</feature>
<sequence length="480" mass="48773">MITSERMAAVDRNAAALGVPRKQLMESSGNAVARAVRRVAGAGASVAVVAGRGNNGGDGLVAARFLDEYDVTVHLLGRPETIRTRIARENWDALQAAEHDARTVTDSAALALGDPEVVVDAMLGTGVTGDLRDPETTAARAINDATATVVSVDVPSGVDADTGEAAGLAVDADHVVTFHDRNPGLDGLDAAVTVEDIGIPAAAERFVGPGDLLSLDRDPDSHKGDAGEVLVVGGGPYAGAPALAGQAALRAGADLVRVACPSSVADAIQGYTENLILGPFDGERFVPDAVDEVLDAADDHDAVVLGPGLGDHAETETAVRAFLAEYDGVAVVDADALAVVPDVDTDATLVCTPHQGELRGMGGETEDDWRTRAELVSEFAADLGHLLLVKGPYDVVSDGDETRVNRTGNAAMTVGGTGDVLAGATGALSCVLAPLQAAAVAAYATGRAGEAAAAERDRGLLATDLLAELPPALRDQGGDE</sequence>
<dbReference type="SUPFAM" id="SSF64153">
    <property type="entry name" value="YjeF N-terminal domain-like"/>
    <property type="match status" value="1"/>
</dbReference>
<dbReference type="Pfam" id="PF03853">
    <property type="entry name" value="YjeF_N"/>
    <property type="match status" value="1"/>
</dbReference>
<name>A0A7J9SMA6_9EURY</name>
<dbReference type="SUPFAM" id="SSF53613">
    <property type="entry name" value="Ribokinase-like"/>
    <property type="match status" value="1"/>
</dbReference>
<organism evidence="22 23">
    <name type="scientific">Halobellus ruber</name>
    <dbReference type="NCBI Taxonomy" id="2761102"/>
    <lineage>
        <taxon>Archaea</taxon>
        <taxon>Methanobacteriati</taxon>
        <taxon>Methanobacteriota</taxon>
        <taxon>Stenosarchaea group</taxon>
        <taxon>Halobacteria</taxon>
        <taxon>Halobacteriales</taxon>
        <taxon>Haloferacaceae</taxon>
        <taxon>Halobellus</taxon>
    </lineage>
</organism>
<dbReference type="HAMAP" id="MF_01965">
    <property type="entry name" value="NADHX_dehydratase"/>
    <property type="match status" value="1"/>
</dbReference>
<dbReference type="NCBIfam" id="TIGR00196">
    <property type="entry name" value="yjeF_cterm"/>
    <property type="match status" value="1"/>
</dbReference>
<feature type="binding site" evidence="17">
    <location>
        <position position="354"/>
    </location>
    <ligand>
        <name>(6S)-NADPHX</name>
        <dbReference type="ChEBI" id="CHEBI:64076"/>
    </ligand>
</feature>
<dbReference type="GO" id="GO:0046872">
    <property type="term" value="F:metal ion binding"/>
    <property type="evidence" value="ECO:0007669"/>
    <property type="project" value="UniProtKB-UniRule"/>
</dbReference>
<evidence type="ECO:0000256" key="18">
    <source>
        <dbReference type="HAMAP-Rule" id="MF_01966"/>
    </source>
</evidence>
<comment type="caution">
    <text evidence="17">Lacks conserved residue(s) required for the propagation of feature annotation.</text>
</comment>
<evidence type="ECO:0000256" key="19">
    <source>
        <dbReference type="PIRNR" id="PIRNR017184"/>
    </source>
</evidence>
<feature type="binding site" evidence="17">
    <location>
        <position position="308"/>
    </location>
    <ligand>
        <name>(6S)-NADPHX</name>
        <dbReference type="ChEBI" id="CHEBI:64076"/>
    </ligand>
</feature>
<keyword evidence="6 17" id="KW-0547">Nucleotide-binding</keyword>
<dbReference type="PANTHER" id="PTHR12592:SF0">
    <property type="entry name" value="ATP-DEPENDENT (S)-NAD(P)H-HYDRATE DEHYDRATASE"/>
    <property type="match status" value="1"/>
</dbReference>
<feature type="domain" description="YjeF C-terminal" evidence="20">
    <location>
        <begin position="207"/>
        <end position="476"/>
    </location>
</feature>
<evidence type="ECO:0000256" key="8">
    <source>
        <dbReference type="ARBA" id="ARBA00022857"/>
    </source>
</evidence>
<keyword evidence="10 17" id="KW-0520">NAD</keyword>
<keyword evidence="11 18" id="KW-0413">Isomerase</keyword>
<evidence type="ECO:0000256" key="4">
    <source>
        <dbReference type="ARBA" id="ARBA00009524"/>
    </source>
</evidence>
<dbReference type="PIRSF" id="PIRSF017184">
    <property type="entry name" value="Nnr"/>
    <property type="match status" value="1"/>
</dbReference>
<feature type="binding site" evidence="18">
    <location>
        <position position="120"/>
    </location>
    <ligand>
        <name>K(+)</name>
        <dbReference type="ChEBI" id="CHEBI:29103"/>
    </ligand>
</feature>
<dbReference type="GO" id="GO:0110051">
    <property type="term" value="P:metabolite repair"/>
    <property type="evidence" value="ECO:0007669"/>
    <property type="project" value="TreeGrafter"/>
</dbReference>
<comment type="similarity">
    <text evidence="18">Belongs to the NnrE/AIBP family.</text>
</comment>
<keyword evidence="13" id="KW-0511">Multifunctional enzyme</keyword>
<dbReference type="PROSITE" id="PS51383">
    <property type="entry name" value="YJEF_C_3"/>
    <property type="match status" value="1"/>
</dbReference>
<accession>A0A7J9SMA6</accession>
<feature type="binding site" evidence="18">
    <location>
        <position position="156"/>
    </location>
    <ligand>
        <name>K(+)</name>
        <dbReference type="ChEBI" id="CHEBI:29103"/>
    </ligand>
</feature>
<keyword evidence="8 17" id="KW-0521">NADP</keyword>
<comment type="catalytic activity">
    <reaction evidence="1 18 19">
        <text>(6R)-NADHX = (6S)-NADHX</text>
        <dbReference type="Rhea" id="RHEA:32215"/>
        <dbReference type="ChEBI" id="CHEBI:64074"/>
        <dbReference type="ChEBI" id="CHEBI:64075"/>
        <dbReference type="EC" id="5.1.99.6"/>
    </reaction>
</comment>
<comment type="function">
    <text evidence="18">Catalyzes the epimerization of the S- and R-forms of NAD(P)HX, a damaged form of NAD(P)H that is a result of enzymatic or heat-dependent hydration. This is a prerequisite for the S-specific NAD(P)H-hydrate dehydratase to allow the repair of both epimers of NAD(P)HX.</text>
</comment>
<keyword evidence="5 18" id="KW-0479">Metal-binding</keyword>
<dbReference type="EC" id="4.2.1.136" evidence="19"/>
<evidence type="ECO:0000256" key="2">
    <source>
        <dbReference type="ARBA" id="ARBA00000909"/>
    </source>
</evidence>
<evidence type="ECO:0000256" key="1">
    <source>
        <dbReference type="ARBA" id="ARBA00000013"/>
    </source>
</evidence>
<keyword evidence="12 17" id="KW-0456">Lyase</keyword>
<feature type="binding site" evidence="18">
    <location>
        <position position="55"/>
    </location>
    <ligand>
        <name>K(+)</name>
        <dbReference type="ChEBI" id="CHEBI:29103"/>
    </ligand>
</feature>
<evidence type="ECO:0000256" key="12">
    <source>
        <dbReference type="ARBA" id="ARBA00023239"/>
    </source>
</evidence>
<dbReference type="AlphaFoldDB" id="A0A7J9SMA6"/>
<evidence type="ECO:0000256" key="15">
    <source>
        <dbReference type="ARBA" id="ARBA00048238"/>
    </source>
</evidence>
<proteinExistence type="inferred from homology"/>
<dbReference type="GO" id="GO:0005524">
    <property type="term" value="F:ATP binding"/>
    <property type="evidence" value="ECO:0007669"/>
    <property type="project" value="UniProtKB-UniRule"/>
</dbReference>
<evidence type="ECO:0000256" key="10">
    <source>
        <dbReference type="ARBA" id="ARBA00023027"/>
    </source>
</evidence>
<keyword evidence="9 18" id="KW-0630">Potassium</keyword>
<evidence type="ECO:0000256" key="9">
    <source>
        <dbReference type="ARBA" id="ARBA00022958"/>
    </source>
</evidence>
<keyword evidence="7 17" id="KW-0067">ATP-binding</keyword>
<dbReference type="Gene3D" id="3.40.1190.20">
    <property type="match status" value="1"/>
</dbReference>
<feature type="binding site" evidence="17">
    <location>
        <position position="419"/>
    </location>
    <ligand>
        <name>(6S)-NADPHX</name>
        <dbReference type="ChEBI" id="CHEBI:64076"/>
    </ligand>
</feature>
<feature type="binding site" evidence="17">
    <location>
        <position position="240"/>
    </location>
    <ligand>
        <name>(6S)-NADPHX</name>
        <dbReference type="ChEBI" id="CHEBI:64076"/>
    </ligand>
</feature>
<comment type="caution">
    <text evidence="22">The sequence shown here is derived from an EMBL/GenBank/DDBJ whole genome shotgun (WGS) entry which is preliminary data.</text>
</comment>
<evidence type="ECO:0000256" key="17">
    <source>
        <dbReference type="HAMAP-Rule" id="MF_01965"/>
    </source>
</evidence>
<dbReference type="InterPro" id="IPR030677">
    <property type="entry name" value="Nnr"/>
</dbReference>
<dbReference type="RefSeq" id="WP_185194051.1">
    <property type="nucleotide sequence ID" value="NZ_JACKXD010000006.1"/>
</dbReference>
<evidence type="ECO:0000313" key="23">
    <source>
        <dbReference type="Proteomes" id="UP000546257"/>
    </source>
</evidence>
<comment type="similarity">
    <text evidence="3 19">In the N-terminal section; belongs to the NnrE/AIBP family.</text>
</comment>
<comment type="similarity">
    <text evidence="17">Belongs to the NnrD/CARKD family.</text>
</comment>
<evidence type="ECO:0000313" key="22">
    <source>
        <dbReference type="EMBL" id="MBB6647682.1"/>
    </source>
</evidence>
<comment type="function">
    <text evidence="14 19">Bifunctional enzyme that catalyzes the epimerization of the S- and R-forms of NAD(P)HX and the dehydration of the S-form of NAD(P)HX at the expense of ADP, which is converted to AMP. This allows the repair of both epimers of NAD(P)HX, a damaged form of NAD(P)H that is a result of enzymatic or heat-dependent hydration.</text>
</comment>
<dbReference type="GO" id="GO:0052855">
    <property type="term" value="F:ADP-dependent NAD(P)H-hydrate dehydratase activity"/>
    <property type="evidence" value="ECO:0007669"/>
    <property type="project" value="UniProtKB-UniRule"/>
</dbReference>
<feature type="binding site" evidence="18">
    <location>
        <begin position="124"/>
        <end position="130"/>
    </location>
    <ligand>
        <name>(6S)-NADPHX</name>
        <dbReference type="ChEBI" id="CHEBI:64076"/>
    </ligand>
</feature>
<evidence type="ECO:0000256" key="16">
    <source>
        <dbReference type="ARBA" id="ARBA00049209"/>
    </source>
</evidence>
<evidence type="ECO:0000256" key="7">
    <source>
        <dbReference type="ARBA" id="ARBA00022840"/>
    </source>
</evidence>
<dbReference type="EC" id="5.1.99.6" evidence="19"/>
<dbReference type="Proteomes" id="UP000546257">
    <property type="component" value="Unassembled WGS sequence"/>
</dbReference>
<dbReference type="Gene3D" id="3.40.50.10260">
    <property type="entry name" value="YjeF N-terminal domain"/>
    <property type="match status" value="1"/>
</dbReference>
<comment type="function">
    <text evidence="17">Catalyzes the dehydration of the S-form of NAD(P)HX at the expense of ADP, which is converted to AMP. Together with NAD(P)HX epimerase, which catalyzes the epimerization of the S- and R-forms, the enzyme allows the repair of both epimers of NAD(P)HX, a damaged form of NAD(P)H that is a result of enzymatic or heat-dependent hydration.</text>
</comment>
<dbReference type="CDD" id="cd01171">
    <property type="entry name" value="YXKO-related"/>
    <property type="match status" value="1"/>
</dbReference>
<evidence type="ECO:0000256" key="11">
    <source>
        <dbReference type="ARBA" id="ARBA00023235"/>
    </source>
</evidence>
<comment type="catalytic activity">
    <reaction evidence="16 17 19">
        <text>(6S)-NADPHX + ADP = AMP + phosphate + NADPH + H(+)</text>
        <dbReference type="Rhea" id="RHEA:32235"/>
        <dbReference type="ChEBI" id="CHEBI:15378"/>
        <dbReference type="ChEBI" id="CHEBI:43474"/>
        <dbReference type="ChEBI" id="CHEBI:57783"/>
        <dbReference type="ChEBI" id="CHEBI:64076"/>
        <dbReference type="ChEBI" id="CHEBI:456215"/>
        <dbReference type="ChEBI" id="CHEBI:456216"/>
        <dbReference type="EC" id="4.2.1.136"/>
    </reaction>
</comment>
<comment type="subunit">
    <text evidence="17">Homotetramer.</text>
</comment>
<dbReference type="GO" id="GO:0052856">
    <property type="term" value="F:NAD(P)HX epimerase activity"/>
    <property type="evidence" value="ECO:0007669"/>
    <property type="project" value="UniProtKB-UniRule"/>
</dbReference>
<dbReference type="EMBL" id="JACKXD010000006">
    <property type="protein sequence ID" value="MBB6647682.1"/>
    <property type="molecule type" value="Genomic_DNA"/>
</dbReference>
<dbReference type="HAMAP" id="MF_01966">
    <property type="entry name" value="NADHX_epimerase"/>
    <property type="match status" value="1"/>
</dbReference>
<evidence type="ECO:0000256" key="6">
    <source>
        <dbReference type="ARBA" id="ARBA00022741"/>
    </source>
</evidence>
<feature type="binding site" evidence="18">
    <location>
        <begin position="54"/>
        <end position="58"/>
    </location>
    <ligand>
        <name>(6S)-NADPHX</name>
        <dbReference type="ChEBI" id="CHEBI:64076"/>
    </ligand>
</feature>
<gene>
    <name evidence="17" type="primary">nnrD</name>
    <name evidence="18" type="synonym">nnrE</name>
    <name evidence="22" type="ORF">H5V44_15560</name>
</gene>
<comment type="similarity">
    <text evidence="4 19">In the C-terminal section; belongs to the NnrD/CARKD family.</text>
</comment>
<dbReference type="NCBIfam" id="TIGR00197">
    <property type="entry name" value="yjeF_nterm"/>
    <property type="match status" value="1"/>
</dbReference>
<evidence type="ECO:0000259" key="21">
    <source>
        <dbReference type="PROSITE" id="PS51385"/>
    </source>
</evidence>
<evidence type="ECO:0000256" key="3">
    <source>
        <dbReference type="ARBA" id="ARBA00006001"/>
    </source>
</evidence>
<dbReference type="PROSITE" id="PS51385">
    <property type="entry name" value="YJEF_N"/>
    <property type="match status" value="1"/>
</dbReference>
<evidence type="ECO:0000259" key="20">
    <source>
        <dbReference type="PROSITE" id="PS51383"/>
    </source>
</evidence>
<keyword evidence="23" id="KW-1185">Reference proteome</keyword>
<comment type="catalytic activity">
    <reaction evidence="15 17 19">
        <text>(6S)-NADHX + ADP = AMP + phosphate + NADH + H(+)</text>
        <dbReference type="Rhea" id="RHEA:32223"/>
        <dbReference type="ChEBI" id="CHEBI:15378"/>
        <dbReference type="ChEBI" id="CHEBI:43474"/>
        <dbReference type="ChEBI" id="CHEBI:57945"/>
        <dbReference type="ChEBI" id="CHEBI:64074"/>
        <dbReference type="ChEBI" id="CHEBI:456215"/>
        <dbReference type="ChEBI" id="CHEBI:456216"/>
        <dbReference type="EC" id="4.2.1.136"/>
    </reaction>
</comment>
<dbReference type="InterPro" id="IPR004443">
    <property type="entry name" value="YjeF_N_dom"/>
</dbReference>
<evidence type="ECO:0000256" key="13">
    <source>
        <dbReference type="ARBA" id="ARBA00023268"/>
    </source>
</evidence>
<feature type="binding site" evidence="17">
    <location>
        <position position="418"/>
    </location>
    <ligand>
        <name>AMP</name>
        <dbReference type="ChEBI" id="CHEBI:456215"/>
    </ligand>
</feature>
<dbReference type="InterPro" id="IPR029056">
    <property type="entry name" value="Ribokinase-like"/>
</dbReference>
<dbReference type="PANTHER" id="PTHR12592">
    <property type="entry name" value="ATP-DEPENDENT (S)-NAD(P)H-HYDRATE DEHYDRATASE FAMILY MEMBER"/>
    <property type="match status" value="1"/>
</dbReference>
<protein>
    <recommendedName>
        <fullName evidence="19">Bifunctional NAD(P)H-hydrate repair enzyme</fullName>
    </recommendedName>
    <alternativeName>
        <fullName evidence="19">Nicotinamide nucleotide repair protein</fullName>
    </alternativeName>
    <domain>
        <recommendedName>
            <fullName evidence="19">ADP-dependent (S)-NAD(P)H-hydrate dehydratase</fullName>
            <ecNumber evidence="19">4.2.1.136</ecNumber>
        </recommendedName>
        <alternativeName>
            <fullName evidence="19">ADP-dependent NAD(P)HX dehydratase</fullName>
        </alternativeName>
    </domain>
    <domain>
        <recommendedName>
            <fullName evidence="19">NAD(P)H-hydrate epimerase</fullName>
            <ecNumber evidence="19">5.1.99.6</ecNumber>
        </recommendedName>
    </domain>
</protein>
<dbReference type="GO" id="GO:0046496">
    <property type="term" value="P:nicotinamide nucleotide metabolic process"/>
    <property type="evidence" value="ECO:0007669"/>
    <property type="project" value="UniProtKB-UniRule"/>
</dbReference>
<comment type="catalytic activity">
    <reaction evidence="2 18 19">
        <text>(6R)-NADPHX = (6S)-NADPHX</text>
        <dbReference type="Rhea" id="RHEA:32227"/>
        <dbReference type="ChEBI" id="CHEBI:64076"/>
        <dbReference type="ChEBI" id="CHEBI:64077"/>
        <dbReference type="EC" id="5.1.99.6"/>
    </reaction>
</comment>
<evidence type="ECO:0000256" key="14">
    <source>
        <dbReference type="ARBA" id="ARBA00025153"/>
    </source>
</evidence>
<dbReference type="InterPro" id="IPR036652">
    <property type="entry name" value="YjeF_N_dom_sf"/>
</dbReference>
<feature type="binding site" evidence="18">
    <location>
        <position position="153"/>
    </location>
    <ligand>
        <name>(6S)-NADPHX</name>
        <dbReference type="ChEBI" id="CHEBI:64076"/>
    </ligand>
</feature>
<reference evidence="22 23" key="1">
    <citation type="submission" date="2020-08" db="EMBL/GenBank/DDBJ databases">
        <authorList>
            <person name="Seo M.-J."/>
        </authorList>
    </citation>
    <scope>NUCLEOTIDE SEQUENCE [LARGE SCALE GENOMIC DNA]</scope>
    <source>
        <strain evidence="22 23">MBLA0160</strain>
    </source>
</reference>
<dbReference type="Pfam" id="PF01256">
    <property type="entry name" value="Carb_kinase"/>
    <property type="match status" value="1"/>
</dbReference>
<evidence type="ECO:0000256" key="5">
    <source>
        <dbReference type="ARBA" id="ARBA00022723"/>
    </source>
</evidence>
<comment type="cofactor">
    <cofactor evidence="17">
        <name>Mg(2+)</name>
        <dbReference type="ChEBI" id="CHEBI:18420"/>
    </cofactor>
</comment>
<dbReference type="InterPro" id="IPR000631">
    <property type="entry name" value="CARKD"/>
</dbReference>
<comment type="cofactor">
    <cofactor evidence="18 19">
        <name>K(+)</name>
        <dbReference type="ChEBI" id="CHEBI:29103"/>
    </cofactor>
    <text evidence="18 19">Binds 1 potassium ion per subunit.</text>
</comment>